<evidence type="ECO:0000256" key="1">
    <source>
        <dbReference type="ARBA" id="ARBA00009083"/>
    </source>
</evidence>
<keyword evidence="3" id="KW-0687">Ribonucleoprotein</keyword>
<keyword evidence="5" id="KW-0934">Plastid</keyword>
<evidence type="ECO:0000256" key="4">
    <source>
        <dbReference type="ARBA" id="ARBA00035247"/>
    </source>
</evidence>
<dbReference type="Pfam" id="PF00253">
    <property type="entry name" value="Ribosomal_S14"/>
    <property type="match status" value="1"/>
</dbReference>
<dbReference type="Gene3D" id="1.10.287.1480">
    <property type="match status" value="1"/>
</dbReference>
<dbReference type="FunFam" id="1.10.287.1480:FF:000001">
    <property type="entry name" value="30S ribosomal protein S14"/>
    <property type="match status" value="1"/>
</dbReference>
<name>A0A140JZW9_9EUKA</name>
<dbReference type="HAMAP" id="MF_00537">
    <property type="entry name" value="Ribosomal_uS14_1"/>
    <property type="match status" value="1"/>
</dbReference>
<dbReference type="AlphaFoldDB" id="A0A140JZW9"/>
<dbReference type="GO" id="GO:0005737">
    <property type="term" value="C:cytoplasm"/>
    <property type="evidence" value="ECO:0007669"/>
    <property type="project" value="UniProtKB-ARBA"/>
</dbReference>
<reference evidence="5" key="1">
    <citation type="journal article" date="2016" name="J. Plant Res.">
        <title>Plastid genome sequences of Gymnochlora stellata, Lotharella vacuolata, and Partenskyella glossopodia reveal remarkable structural conservation among chlorarachniophyte species.</title>
        <authorList>
            <person name="Suzuki S."/>
            <person name="Hirakawa Y."/>
            <person name="Kofuji R."/>
            <person name="Sugita M."/>
            <person name="Ishida K."/>
        </authorList>
    </citation>
    <scope>NUCLEOTIDE SEQUENCE</scope>
    <source>
        <strain evidence="5">CCMP240</strain>
    </source>
</reference>
<dbReference type="PANTHER" id="PTHR19836:SF19">
    <property type="entry name" value="SMALL RIBOSOMAL SUBUNIT PROTEIN US14M"/>
    <property type="match status" value="1"/>
</dbReference>
<dbReference type="GeneID" id="27110222"/>
<dbReference type="InterPro" id="IPR023036">
    <property type="entry name" value="Ribosomal_uS14_bac/plastid"/>
</dbReference>
<dbReference type="PROSITE" id="PS00527">
    <property type="entry name" value="RIBOSOMAL_S14"/>
    <property type="match status" value="1"/>
</dbReference>
<dbReference type="EMBL" id="AP014949">
    <property type="protein sequence ID" value="BAU62646.1"/>
    <property type="molecule type" value="Genomic_DNA"/>
</dbReference>
<dbReference type="SUPFAM" id="SSF57716">
    <property type="entry name" value="Glucocorticoid receptor-like (DNA-binding domain)"/>
    <property type="match status" value="1"/>
</dbReference>
<dbReference type="GO" id="GO:0003735">
    <property type="term" value="F:structural constituent of ribosome"/>
    <property type="evidence" value="ECO:0007669"/>
    <property type="project" value="InterPro"/>
</dbReference>
<comment type="similarity">
    <text evidence="1">Belongs to the universal ribosomal protein uS14 family.</text>
</comment>
<dbReference type="GO" id="GO:0015935">
    <property type="term" value="C:small ribosomal subunit"/>
    <property type="evidence" value="ECO:0007669"/>
    <property type="project" value="TreeGrafter"/>
</dbReference>
<geneLocation type="plastid" evidence="5"/>
<evidence type="ECO:0000256" key="3">
    <source>
        <dbReference type="ARBA" id="ARBA00023274"/>
    </source>
</evidence>
<dbReference type="NCBIfam" id="NF006477">
    <property type="entry name" value="PRK08881.1"/>
    <property type="match status" value="1"/>
</dbReference>
<evidence type="ECO:0000256" key="2">
    <source>
        <dbReference type="ARBA" id="ARBA00022980"/>
    </source>
</evidence>
<dbReference type="InterPro" id="IPR001209">
    <property type="entry name" value="Ribosomal_uS14"/>
</dbReference>
<keyword evidence="2 5" id="KW-0689">Ribosomal protein</keyword>
<proteinExistence type="inferred from homology"/>
<dbReference type="InterPro" id="IPR018271">
    <property type="entry name" value="Ribosomal_uS14_CS"/>
</dbReference>
<gene>
    <name evidence="5" type="primary">rps14</name>
</gene>
<sequence>MAKKGMIEREKKRQHLVLKYFTKRILLKRTIKITQSLKEKYKLYENLKKLPLNSMKIRLRNRCFVTGKPRGFYRDFGLSRNMLRNMGHECLIPGLIKASW</sequence>
<protein>
    <recommendedName>
        <fullName evidence="4">Small ribosomal subunit protein uS14c</fullName>
    </recommendedName>
</protein>
<organism evidence="5">
    <name type="scientific">Lotharella vacuolata</name>
    <dbReference type="NCBI Taxonomy" id="74820"/>
    <lineage>
        <taxon>Eukaryota</taxon>
        <taxon>Sar</taxon>
        <taxon>Rhizaria</taxon>
        <taxon>Cercozoa</taxon>
        <taxon>Chlorarachniophyceae</taxon>
        <taxon>Lotharella</taxon>
    </lineage>
</organism>
<dbReference type="GO" id="GO:0006412">
    <property type="term" value="P:translation"/>
    <property type="evidence" value="ECO:0007669"/>
    <property type="project" value="InterPro"/>
</dbReference>
<accession>A0A140JZW9</accession>
<dbReference type="PANTHER" id="PTHR19836">
    <property type="entry name" value="30S RIBOSOMAL PROTEIN S14"/>
    <property type="match status" value="1"/>
</dbReference>
<evidence type="ECO:0000313" key="5">
    <source>
        <dbReference type="EMBL" id="BAU62646.1"/>
    </source>
</evidence>
<dbReference type="RefSeq" id="YP_009240512.1">
    <property type="nucleotide sequence ID" value="NC_029743.1"/>
</dbReference>